<keyword evidence="4" id="KW-1185">Reference proteome</keyword>
<feature type="domain" description="NADH:ubiquinone oxidoreductase-like 20kDa subunit" evidence="2">
    <location>
        <begin position="14"/>
        <end position="162"/>
    </location>
</feature>
<organism evidence="3 4">
    <name type="scientific">Roseiflexus castenholzii (strain DSM 13941 / HLO8)</name>
    <dbReference type="NCBI Taxonomy" id="383372"/>
    <lineage>
        <taxon>Bacteria</taxon>
        <taxon>Bacillati</taxon>
        <taxon>Chloroflexota</taxon>
        <taxon>Chloroflexia</taxon>
        <taxon>Chloroflexales</taxon>
        <taxon>Roseiflexineae</taxon>
        <taxon>Roseiflexaceae</taxon>
        <taxon>Roseiflexus</taxon>
    </lineage>
</organism>
<dbReference type="AlphaFoldDB" id="A7NF88"/>
<dbReference type="PANTHER" id="PTHR42845:SF1">
    <property type="entry name" value="HYDROGENASE SMALL SUBUNIT"/>
    <property type="match status" value="1"/>
</dbReference>
<accession>A7NF88</accession>
<evidence type="ECO:0000256" key="1">
    <source>
        <dbReference type="ARBA" id="ARBA00023002"/>
    </source>
</evidence>
<name>A7NF88_ROSCS</name>
<dbReference type="GO" id="GO:0016491">
    <property type="term" value="F:oxidoreductase activity"/>
    <property type="evidence" value="ECO:0007669"/>
    <property type="project" value="UniProtKB-KW"/>
</dbReference>
<reference evidence="3 4" key="1">
    <citation type="submission" date="2007-08" db="EMBL/GenBank/DDBJ databases">
        <title>Complete sequence of Roseiflexus castenholzii DSM 13941.</title>
        <authorList>
            <consortium name="US DOE Joint Genome Institute"/>
            <person name="Copeland A."/>
            <person name="Lucas S."/>
            <person name="Lapidus A."/>
            <person name="Barry K."/>
            <person name="Glavina del Rio T."/>
            <person name="Dalin E."/>
            <person name="Tice H."/>
            <person name="Pitluck S."/>
            <person name="Thompson L.S."/>
            <person name="Brettin T."/>
            <person name="Bruce D."/>
            <person name="Detter J.C."/>
            <person name="Han C."/>
            <person name="Tapia R."/>
            <person name="Schmutz J."/>
            <person name="Larimer F."/>
            <person name="Land M."/>
            <person name="Hauser L."/>
            <person name="Kyrpides N."/>
            <person name="Mikhailova N."/>
            <person name="Bryant D.A."/>
            <person name="Hanada S."/>
            <person name="Tsukatani Y."/>
            <person name="Richardson P."/>
        </authorList>
    </citation>
    <scope>NUCLEOTIDE SEQUENCE [LARGE SCALE GENOMIC DNA]</scope>
    <source>
        <strain evidence="4">DSM 13941 / HLO8</strain>
    </source>
</reference>
<keyword evidence="1" id="KW-0560">Oxidoreductase</keyword>
<dbReference type="STRING" id="383372.Rcas_1367"/>
<evidence type="ECO:0000259" key="2">
    <source>
        <dbReference type="Pfam" id="PF01058"/>
    </source>
</evidence>
<dbReference type="PANTHER" id="PTHR42845">
    <property type="entry name" value="COENZYME F420-REDUCING HYDROGENASE, GAMMA SUBUNIT"/>
    <property type="match status" value="1"/>
</dbReference>
<dbReference type="Proteomes" id="UP000000263">
    <property type="component" value="Chromosome"/>
</dbReference>
<dbReference type="OrthoDB" id="9787729at2"/>
<dbReference type="InterPro" id="IPR051349">
    <property type="entry name" value="Hydrogenase_assoc-protein"/>
</dbReference>
<dbReference type="Pfam" id="PF01058">
    <property type="entry name" value="Oxidored_q6"/>
    <property type="match status" value="1"/>
</dbReference>
<sequence>MERRRLATIWLGGCSGCHMSFLDLDEWLFELAQHIDLVYSPLADVKEYPDHVDVALVEGAVANEDHLHLIRQVRERTRILIAFGDCAVTGNVTALRNPLGAPEALLHTIYIERAEIAGCLPHAPGIVPQLLDKVQPVHKVVPVDVYLPGCPPPAPRIRALLEQVIAGEDIRLTGREMIKFG</sequence>
<dbReference type="InterPro" id="IPR037024">
    <property type="entry name" value="NiFe_Hase_small_N_sf"/>
</dbReference>
<dbReference type="KEGG" id="rca:Rcas_1367"/>
<dbReference type="eggNOG" id="COG1941">
    <property type="taxonomic scope" value="Bacteria"/>
</dbReference>
<evidence type="ECO:0000313" key="4">
    <source>
        <dbReference type="Proteomes" id="UP000000263"/>
    </source>
</evidence>
<dbReference type="SUPFAM" id="SSF56770">
    <property type="entry name" value="HydA/Nqo6-like"/>
    <property type="match status" value="1"/>
</dbReference>
<dbReference type="GO" id="GO:0051536">
    <property type="term" value="F:iron-sulfur cluster binding"/>
    <property type="evidence" value="ECO:0007669"/>
    <property type="project" value="InterPro"/>
</dbReference>
<evidence type="ECO:0000313" key="3">
    <source>
        <dbReference type="EMBL" id="ABU57463.1"/>
    </source>
</evidence>
<keyword evidence="3" id="KW-0830">Ubiquinone</keyword>
<dbReference type="HOGENOM" id="CLU_093095_0_0_0"/>
<proteinExistence type="predicted"/>
<gene>
    <name evidence="3" type="ordered locus">Rcas_1367</name>
</gene>
<protein>
    <submittedName>
        <fullName evidence="3">NADH ubiquinone oxidoreductase 20 kDa subunit</fullName>
    </submittedName>
</protein>
<dbReference type="Gene3D" id="3.40.50.700">
    <property type="entry name" value="NADH:ubiquinone oxidoreductase-like, 20kDa subunit"/>
    <property type="match status" value="1"/>
</dbReference>
<dbReference type="InterPro" id="IPR006137">
    <property type="entry name" value="NADH_UbQ_OxRdtase-like_20kDa"/>
</dbReference>
<dbReference type="EMBL" id="CP000804">
    <property type="protein sequence ID" value="ABU57463.1"/>
    <property type="molecule type" value="Genomic_DNA"/>
</dbReference>
<dbReference type="RefSeq" id="WP_012119892.1">
    <property type="nucleotide sequence ID" value="NC_009767.1"/>
</dbReference>